<dbReference type="AlphaFoldDB" id="A0A2I1H2C3"/>
<accession>A0A2I1H2C3</accession>
<name>A0A2I1H2C3_9GLOM</name>
<reference evidence="2 3" key="1">
    <citation type="submission" date="2015-10" db="EMBL/GenBank/DDBJ databases">
        <title>Genome analyses suggest a sexual origin of heterokaryosis in a supposedly ancient asexual fungus.</title>
        <authorList>
            <person name="Ropars J."/>
            <person name="Sedzielewska K."/>
            <person name="Noel J."/>
            <person name="Charron P."/>
            <person name="Farinelli L."/>
            <person name="Marton T."/>
            <person name="Kruger M."/>
            <person name="Pelin A."/>
            <person name="Brachmann A."/>
            <person name="Corradi N."/>
        </authorList>
    </citation>
    <scope>NUCLEOTIDE SEQUENCE [LARGE SCALE GENOMIC DNA]</scope>
    <source>
        <strain evidence="2 3">A4</strain>
    </source>
</reference>
<keyword evidence="3" id="KW-1185">Reference proteome</keyword>
<feature type="region of interest" description="Disordered" evidence="1">
    <location>
        <begin position="1"/>
        <end position="69"/>
    </location>
</feature>
<feature type="compositionally biased region" description="Basic and acidic residues" evidence="1">
    <location>
        <begin position="33"/>
        <end position="47"/>
    </location>
</feature>
<protein>
    <submittedName>
        <fullName evidence="2">Uncharacterized protein</fullName>
    </submittedName>
</protein>
<feature type="compositionally biased region" description="Polar residues" evidence="1">
    <location>
        <begin position="48"/>
        <end position="65"/>
    </location>
</feature>
<feature type="compositionally biased region" description="Polar residues" evidence="1">
    <location>
        <begin position="1"/>
        <end position="14"/>
    </location>
</feature>
<evidence type="ECO:0000313" key="2">
    <source>
        <dbReference type="EMBL" id="PKY53027.1"/>
    </source>
</evidence>
<organism evidence="2 3">
    <name type="scientific">Rhizophagus irregularis</name>
    <dbReference type="NCBI Taxonomy" id="588596"/>
    <lineage>
        <taxon>Eukaryota</taxon>
        <taxon>Fungi</taxon>
        <taxon>Fungi incertae sedis</taxon>
        <taxon>Mucoromycota</taxon>
        <taxon>Glomeromycotina</taxon>
        <taxon>Glomeromycetes</taxon>
        <taxon>Glomerales</taxon>
        <taxon>Glomeraceae</taxon>
        <taxon>Rhizophagus</taxon>
    </lineage>
</organism>
<dbReference type="Proteomes" id="UP000234323">
    <property type="component" value="Unassembled WGS sequence"/>
</dbReference>
<gene>
    <name evidence="2" type="ORF">RhiirA4_471018</name>
</gene>
<proteinExistence type="predicted"/>
<sequence>MRLRSSGRNSGTESRSCEKSRVNTDAENAALKSKVEDVESRLVKVEQDSSAEQPQNERNQKVASDNTRKTDTIDLDAITPGASMFEISQQLTQLLCDKALIAEEYTLETNQEEILCWRKKLCISGEGLVL</sequence>
<feature type="compositionally biased region" description="Basic and acidic residues" evidence="1">
    <location>
        <begin position="15"/>
        <end position="24"/>
    </location>
</feature>
<evidence type="ECO:0000313" key="3">
    <source>
        <dbReference type="Proteomes" id="UP000234323"/>
    </source>
</evidence>
<dbReference type="EMBL" id="LLXI01001312">
    <property type="protein sequence ID" value="PKY53027.1"/>
    <property type="molecule type" value="Genomic_DNA"/>
</dbReference>
<comment type="caution">
    <text evidence="2">The sequence shown here is derived from an EMBL/GenBank/DDBJ whole genome shotgun (WGS) entry which is preliminary data.</text>
</comment>
<evidence type="ECO:0000256" key="1">
    <source>
        <dbReference type="SAM" id="MobiDB-lite"/>
    </source>
</evidence>